<keyword evidence="3" id="KW-1185">Reference proteome</keyword>
<evidence type="ECO:0000313" key="3">
    <source>
        <dbReference type="Proteomes" id="UP000276215"/>
    </source>
</evidence>
<reference evidence="2 3" key="1">
    <citation type="journal article" date="2018" name="Nat. Ecol. Evol.">
        <title>Pezizomycetes genomes reveal the molecular basis of ectomycorrhizal truffle lifestyle.</title>
        <authorList>
            <person name="Murat C."/>
            <person name="Payen T."/>
            <person name="Noel B."/>
            <person name="Kuo A."/>
            <person name="Morin E."/>
            <person name="Chen J."/>
            <person name="Kohler A."/>
            <person name="Krizsan K."/>
            <person name="Balestrini R."/>
            <person name="Da Silva C."/>
            <person name="Montanini B."/>
            <person name="Hainaut M."/>
            <person name="Levati E."/>
            <person name="Barry K.W."/>
            <person name="Belfiori B."/>
            <person name="Cichocki N."/>
            <person name="Clum A."/>
            <person name="Dockter R.B."/>
            <person name="Fauchery L."/>
            <person name="Guy J."/>
            <person name="Iotti M."/>
            <person name="Le Tacon F."/>
            <person name="Lindquist E.A."/>
            <person name="Lipzen A."/>
            <person name="Malagnac F."/>
            <person name="Mello A."/>
            <person name="Molinier V."/>
            <person name="Miyauchi S."/>
            <person name="Poulain J."/>
            <person name="Riccioni C."/>
            <person name="Rubini A."/>
            <person name="Sitrit Y."/>
            <person name="Splivallo R."/>
            <person name="Traeger S."/>
            <person name="Wang M."/>
            <person name="Zifcakova L."/>
            <person name="Wipf D."/>
            <person name="Zambonelli A."/>
            <person name="Paolocci F."/>
            <person name="Nowrousian M."/>
            <person name="Ottonello S."/>
            <person name="Baldrian P."/>
            <person name="Spatafora J.W."/>
            <person name="Henrissat B."/>
            <person name="Nagy L.G."/>
            <person name="Aury J.M."/>
            <person name="Wincker P."/>
            <person name="Grigoriev I.V."/>
            <person name="Bonfante P."/>
            <person name="Martin F.M."/>
        </authorList>
    </citation>
    <scope>NUCLEOTIDE SEQUENCE [LARGE SCALE GENOMIC DNA]</scope>
    <source>
        <strain evidence="2 3">120613-1</strain>
    </source>
</reference>
<evidence type="ECO:0000313" key="2">
    <source>
        <dbReference type="EMBL" id="RPA91974.1"/>
    </source>
</evidence>
<organism evidence="2 3">
    <name type="scientific">Choiromyces venosus 120613-1</name>
    <dbReference type="NCBI Taxonomy" id="1336337"/>
    <lineage>
        <taxon>Eukaryota</taxon>
        <taxon>Fungi</taxon>
        <taxon>Dikarya</taxon>
        <taxon>Ascomycota</taxon>
        <taxon>Pezizomycotina</taxon>
        <taxon>Pezizomycetes</taxon>
        <taxon>Pezizales</taxon>
        <taxon>Tuberaceae</taxon>
        <taxon>Choiromyces</taxon>
    </lineage>
</organism>
<name>A0A3N4JDV3_9PEZI</name>
<proteinExistence type="predicted"/>
<feature type="compositionally biased region" description="Low complexity" evidence="1">
    <location>
        <begin position="81"/>
        <end position="94"/>
    </location>
</feature>
<feature type="compositionally biased region" description="Low complexity" evidence="1">
    <location>
        <begin position="43"/>
        <end position="54"/>
    </location>
</feature>
<gene>
    <name evidence="2" type="ORF">L873DRAFT_1818451</name>
</gene>
<sequence>MVEPTFIDHFRECSQYAPTISGLNSPTHYLSPRVRARLLPKQTTVSPLTTTSETYFSHTPNIKPMPAHPPKSKNKAPPPSTSSNAKATAATTTTEVPIQPPTPNPRPTLKLQGQVILLMQRPQPSLTQPKPTLQDLQKDPVLEVLHFVVLYLCGELNGLSECRVENEGLCACWMWTSRV</sequence>
<dbReference type="AlphaFoldDB" id="A0A3N4JDV3"/>
<accession>A0A3N4JDV3</accession>
<evidence type="ECO:0000256" key="1">
    <source>
        <dbReference type="SAM" id="MobiDB-lite"/>
    </source>
</evidence>
<feature type="region of interest" description="Disordered" evidence="1">
    <location>
        <begin position="41"/>
        <end position="109"/>
    </location>
</feature>
<dbReference type="Proteomes" id="UP000276215">
    <property type="component" value="Unassembled WGS sequence"/>
</dbReference>
<dbReference type="EMBL" id="ML120483">
    <property type="protein sequence ID" value="RPA91974.1"/>
    <property type="molecule type" value="Genomic_DNA"/>
</dbReference>
<protein>
    <submittedName>
        <fullName evidence="2">Uncharacterized protein</fullName>
    </submittedName>
</protein>